<dbReference type="VEuPathDB" id="FungiDB:PPTG_10703"/>
<organism evidence="1 2">
    <name type="scientific">Phytophthora nicotianae</name>
    <name type="common">Potato buckeye rot agent</name>
    <name type="synonym">Phytophthora parasitica</name>
    <dbReference type="NCBI Taxonomy" id="4792"/>
    <lineage>
        <taxon>Eukaryota</taxon>
        <taxon>Sar</taxon>
        <taxon>Stramenopiles</taxon>
        <taxon>Oomycota</taxon>
        <taxon>Peronosporomycetes</taxon>
        <taxon>Peronosporales</taxon>
        <taxon>Peronosporaceae</taxon>
        <taxon>Phytophthora</taxon>
    </lineage>
</organism>
<gene>
    <name evidence="1" type="ORF">L916_07466</name>
</gene>
<dbReference type="EMBL" id="KI672606">
    <property type="protein sequence ID" value="ETL41599.1"/>
    <property type="molecule type" value="Genomic_DNA"/>
</dbReference>
<name>W2J5C1_PHYNI</name>
<protein>
    <submittedName>
        <fullName evidence="1">Uncharacterized protein</fullName>
    </submittedName>
</protein>
<reference evidence="1 2" key="1">
    <citation type="submission" date="2013-11" db="EMBL/GenBank/DDBJ databases">
        <title>The Genome Sequence of Phytophthora parasitica CJ05E6.</title>
        <authorList>
            <consortium name="The Broad Institute Genomics Platform"/>
            <person name="Russ C."/>
            <person name="Tyler B."/>
            <person name="Panabieres F."/>
            <person name="Shan W."/>
            <person name="Tripathy S."/>
            <person name="Grunwald N."/>
            <person name="Machado M."/>
            <person name="Johnson C.S."/>
            <person name="Arredondo F."/>
            <person name="Hong C."/>
            <person name="Coffey M."/>
            <person name="Young S.K."/>
            <person name="Zeng Q."/>
            <person name="Gargeya S."/>
            <person name="Fitzgerald M."/>
            <person name="Abouelleil A."/>
            <person name="Alvarado L."/>
            <person name="Chapman S.B."/>
            <person name="Gainer-Dewar J."/>
            <person name="Goldberg J."/>
            <person name="Griggs A."/>
            <person name="Gujja S."/>
            <person name="Hansen M."/>
            <person name="Howarth C."/>
            <person name="Imamovic A."/>
            <person name="Ireland A."/>
            <person name="Larimer J."/>
            <person name="McCowan C."/>
            <person name="Murphy C."/>
            <person name="Pearson M."/>
            <person name="Poon T.W."/>
            <person name="Priest M."/>
            <person name="Roberts A."/>
            <person name="Saif S."/>
            <person name="Shea T."/>
            <person name="Sykes S."/>
            <person name="Wortman J."/>
            <person name="Nusbaum C."/>
            <person name="Birren B."/>
        </authorList>
    </citation>
    <scope>NUCLEOTIDE SEQUENCE [LARGE SCALE GENOMIC DNA]</scope>
    <source>
        <strain evidence="1 2">CJ05E6</strain>
    </source>
</reference>
<accession>W2J5C1</accession>
<dbReference type="AlphaFoldDB" id="W2J5C1"/>
<dbReference type="Proteomes" id="UP000053864">
    <property type="component" value="Unassembled WGS sequence"/>
</dbReference>
<evidence type="ECO:0000313" key="2">
    <source>
        <dbReference type="Proteomes" id="UP000053864"/>
    </source>
</evidence>
<evidence type="ECO:0000313" key="1">
    <source>
        <dbReference type="EMBL" id="ETL41599.1"/>
    </source>
</evidence>
<sequence length="92" mass="10794">MGSKRIIARIQYPNKYDDANFQRVYGVQNSDMIAELMRLYKSKESLILTLSAFCKMVKNRFRDAFGHYNAVRKVLSKQNKSEKLDNELTPEE</sequence>
<proteinExistence type="predicted"/>